<dbReference type="InterPro" id="IPR037119">
    <property type="entry name" value="Haem_oxidase_HugZ-like_sf"/>
</dbReference>
<feature type="domain" description="DUF2470" evidence="2">
    <location>
        <begin position="207"/>
        <end position="280"/>
    </location>
</feature>
<dbReference type="GeneID" id="54462098"/>
<sequence length="448" mass="50814">MSATHQQCGFSGNSDLYGLGIRIGVYLQWFTSQIAFYFHLEGSNDLSDAYILFSIALEIALFVLTFQDGTYTIEIVVMFYMFFGGILSVKGYRKRFQEAMPTTWRLLLGNATIMAMSIYGSWFWIKGRSGDRFLATPCGNTVFLFGRIPARHFERASNFFAFLSLYCAVAIVFGLVLLYKGPLMNIFRYRATRRSSVDARNQTRRADLIEWINKEAQPSLALFLRYSCALSSTSALSAHLVDIRLDGLHISADGGTTKYVVPIQPAMKSYGEIWDRLKEMHVEADEAVRDGSIGAESDVTSVLGRLRVSRRHLRRAFKVFRSYEYGVSERRAKQQWIKMLLQMIHSCAPIYSILAIELTLKWNKVSGVYTVNSTGQLIPFVIGVAGFLKVFDDVKGKYKQRRLEKKREELNHGMGEHGATSADQIELVHVAPEYHNSYGMQSADGKWV</sequence>
<keyword evidence="1" id="KW-1133">Transmembrane helix</keyword>
<reference evidence="5" key="2">
    <citation type="submission" date="2020-04" db="EMBL/GenBank/DDBJ databases">
        <authorList>
            <consortium name="NCBI Genome Project"/>
        </authorList>
    </citation>
    <scope>NUCLEOTIDE SEQUENCE</scope>
    <source>
        <strain evidence="5">CBS 304.34</strain>
    </source>
</reference>
<feature type="transmembrane region" description="Helical" evidence="1">
    <location>
        <begin position="50"/>
        <end position="67"/>
    </location>
</feature>
<feature type="transmembrane region" description="Helical" evidence="1">
    <location>
        <begin position="19"/>
        <end position="38"/>
    </location>
</feature>
<keyword evidence="1" id="KW-0812">Transmembrane</keyword>
<accession>A0A6A6Y4X9</accession>
<reference evidence="5" key="3">
    <citation type="submission" date="2025-04" db="UniProtKB">
        <authorList>
            <consortium name="RefSeq"/>
        </authorList>
    </citation>
    <scope>IDENTIFICATION</scope>
    <source>
        <strain evidence="5">CBS 304.34</strain>
    </source>
</reference>
<evidence type="ECO:0000313" key="4">
    <source>
        <dbReference type="Proteomes" id="UP000504636"/>
    </source>
</evidence>
<feature type="transmembrane region" description="Helical" evidence="1">
    <location>
        <begin position="159"/>
        <end position="179"/>
    </location>
</feature>
<reference evidence="3 5" key="1">
    <citation type="journal article" date="2020" name="Stud. Mycol.">
        <title>101 Dothideomycetes genomes: a test case for predicting lifestyles and emergence of pathogens.</title>
        <authorList>
            <person name="Haridas S."/>
            <person name="Albert R."/>
            <person name="Binder M."/>
            <person name="Bloem J."/>
            <person name="Labutti K."/>
            <person name="Salamov A."/>
            <person name="Andreopoulos B."/>
            <person name="Baker S."/>
            <person name="Barry K."/>
            <person name="Bills G."/>
            <person name="Bluhm B."/>
            <person name="Cannon C."/>
            <person name="Castanera R."/>
            <person name="Culley D."/>
            <person name="Daum C."/>
            <person name="Ezra D."/>
            <person name="Gonzalez J."/>
            <person name="Henrissat B."/>
            <person name="Kuo A."/>
            <person name="Liang C."/>
            <person name="Lipzen A."/>
            <person name="Lutzoni F."/>
            <person name="Magnuson J."/>
            <person name="Mondo S."/>
            <person name="Nolan M."/>
            <person name="Ohm R."/>
            <person name="Pangilinan J."/>
            <person name="Park H.-J."/>
            <person name="Ramirez L."/>
            <person name="Alfaro M."/>
            <person name="Sun H."/>
            <person name="Tritt A."/>
            <person name="Yoshinaga Y."/>
            <person name="Zwiers L.-H."/>
            <person name="Turgeon B."/>
            <person name="Goodwin S."/>
            <person name="Spatafora J."/>
            <person name="Crous P."/>
            <person name="Grigoriev I."/>
        </authorList>
    </citation>
    <scope>NUCLEOTIDE SEQUENCE</scope>
    <source>
        <strain evidence="3 5">CBS 304.34</strain>
    </source>
</reference>
<feature type="transmembrane region" description="Helical" evidence="1">
    <location>
        <begin position="374"/>
        <end position="391"/>
    </location>
</feature>
<proteinExistence type="predicted"/>
<dbReference type="Pfam" id="PF10615">
    <property type="entry name" value="DUF2470"/>
    <property type="match status" value="1"/>
</dbReference>
<gene>
    <name evidence="3 5" type="ORF">BDZ99DRAFT_468260</name>
</gene>
<evidence type="ECO:0000313" key="5">
    <source>
        <dbReference type="RefSeq" id="XP_033570249.1"/>
    </source>
</evidence>
<dbReference type="OrthoDB" id="3935844at2759"/>
<protein>
    <recommendedName>
        <fullName evidence="2">DUF2470 domain-containing protein</fullName>
    </recommendedName>
</protein>
<dbReference type="Proteomes" id="UP000504636">
    <property type="component" value="Unplaced"/>
</dbReference>
<evidence type="ECO:0000259" key="2">
    <source>
        <dbReference type="Pfam" id="PF10615"/>
    </source>
</evidence>
<evidence type="ECO:0000256" key="1">
    <source>
        <dbReference type="SAM" id="Phobius"/>
    </source>
</evidence>
<keyword evidence="4" id="KW-1185">Reference proteome</keyword>
<feature type="transmembrane region" description="Helical" evidence="1">
    <location>
        <begin position="340"/>
        <end position="362"/>
    </location>
</feature>
<evidence type="ECO:0000313" key="3">
    <source>
        <dbReference type="EMBL" id="KAF2803285.1"/>
    </source>
</evidence>
<keyword evidence="1" id="KW-0472">Membrane</keyword>
<feature type="transmembrane region" description="Helical" evidence="1">
    <location>
        <begin position="104"/>
        <end position="125"/>
    </location>
</feature>
<organism evidence="3">
    <name type="scientific">Mytilinidion resinicola</name>
    <dbReference type="NCBI Taxonomy" id="574789"/>
    <lineage>
        <taxon>Eukaryota</taxon>
        <taxon>Fungi</taxon>
        <taxon>Dikarya</taxon>
        <taxon>Ascomycota</taxon>
        <taxon>Pezizomycotina</taxon>
        <taxon>Dothideomycetes</taxon>
        <taxon>Pleosporomycetidae</taxon>
        <taxon>Mytilinidiales</taxon>
        <taxon>Mytilinidiaceae</taxon>
        <taxon>Mytilinidion</taxon>
    </lineage>
</organism>
<dbReference type="Gene3D" id="3.20.180.10">
    <property type="entry name" value="PNP-oxidase-like"/>
    <property type="match status" value="1"/>
</dbReference>
<dbReference type="EMBL" id="MU003718">
    <property type="protein sequence ID" value="KAF2803285.1"/>
    <property type="molecule type" value="Genomic_DNA"/>
</dbReference>
<feature type="transmembrane region" description="Helical" evidence="1">
    <location>
        <begin position="73"/>
        <end position="92"/>
    </location>
</feature>
<dbReference type="InterPro" id="IPR019595">
    <property type="entry name" value="DUF2470"/>
</dbReference>
<name>A0A6A6Y4X9_9PEZI</name>
<dbReference type="AlphaFoldDB" id="A0A6A6Y4X9"/>
<dbReference type="RefSeq" id="XP_033570249.1">
    <property type="nucleotide sequence ID" value="XM_033721205.1"/>
</dbReference>